<feature type="region of interest" description="Disordered" evidence="1">
    <location>
        <begin position="1"/>
        <end position="20"/>
    </location>
</feature>
<geneLocation type="plasmid" evidence="2 3">
    <name>pMIC7113.08</name>
</geneLocation>
<dbReference type="HOGENOM" id="CLU_3382729_0_0_3"/>
<protein>
    <submittedName>
        <fullName evidence="2">Uncharacterized protein</fullName>
    </submittedName>
</protein>
<dbReference type="Proteomes" id="UP000010471">
    <property type="component" value="Plasmid pMIC7113.08"/>
</dbReference>
<organism evidence="2 3">
    <name type="scientific">Allocoleopsis franciscana PCC 7113</name>
    <dbReference type="NCBI Taxonomy" id="1173027"/>
    <lineage>
        <taxon>Bacteria</taxon>
        <taxon>Bacillati</taxon>
        <taxon>Cyanobacteriota</taxon>
        <taxon>Cyanophyceae</taxon>
        <taxon>Coleofasciculales</taxon>
        <taxon>Coleofasciculaceae</taxon>
        <taxon>Allocoleopsis</taxon>
        <taxon>Allocoleopsis franciscana</taxon>
    </lineage>
</organism>
<evidence type="ECO:0000313" key="3">
    <source>
        <dbReference type="Proteomes" id="UP000010471"/>
    </source>
</evidence>
<evidence type="ECO:0000256" key="1">
    <source>
        <dbReference type="SAM" id="MobiDB-lite"/>
    </source>
</evidence>
<dbReference type="EMBL" id="CP003638">
    <property type="protein sequence ID" value="AFZ22362.1"/>
    <property type="molecule type" value="Genomic_DNA"/>
</dbReference>
<keyword evidence="2" id="KW-0614">Plasmid</keyword>
<dbReference type="AlphaFoldDB" id="K9WS27"/>
<proteinExistence type="predicted"/>
<gene>
    <name evidence="2" type="ORF">Mic7113_6805</name>
</gene>
<evidence type="ECO:0000313" key="2">
    <source>
        <dbReference type="EMBL" id="AFZ22362.1"/>
    </source>
</evidence>
<dbReference type="KEGG" id="mic:Mic7113_6805"/>
<sequence>MTQLSELSGDSPVTHEKKHRESRCFARVRIIDW</sequence>
<accession>K9WS27</accession>
<name>K9WS27_9CYAN</name>
<reference evidence="2 3" key="1">
    <citation type="submission" date="2012-06" db="EMBL/GenBank/DDBJ databases">
        <title>Finished plasmid 8 of genome of Microcoleus sp. PCC 7113.</title>
        <authorList>
            <consortium name="US DOE Joint Genome Institute"/>
            <person name="Gugger M."/>
            <person name="Coursin T."/>
            <person name="Rippka R."/>
            <person name="Tandeau De Marsac N."/>
            <person name="Huntemann M."/>
            <person name="Wei C.-L."/>
            <person name="Han J."/>
            <person name="Detter J.C."/>
            <person name="Han C."/>
            <person name="Tapia R."/>
            <person name="Chen A."/>
            <person name="Kyrpides N."/>
            <person name="Mavromatis K."/>
            <person name="Markowitz V."/>
            <person name="Szeto E."/>
            <person name="Ivanova N."/>
            <person name="Pagani I."/>
            <person name="Pati A."/>
            <person name="Goodwin L."/>
            <person name="Nordberg H.P."/>
            <person name="Cantor M.N."/>
            <person name="Hua S.X."/>
            <person name="Woyke T."/>
            <person name="Kerfeld C.A."/>
        </authorList>
    </citation>
    <scope>NUCLEOTIDE SEQUENCE [LARGE SCALE GENOMIC DNA]</scope>
    <source>
        <strain evidence="2 3">PCC 7113</strain>
        <plasmid evidence="2 3">pMIC7113.08</plasmid>
    </source>
</reference>
<keyword evidence="3" id="KW-1185">Reference proteome</keyword>